<feature type="region of interest" description="Disordered" evidence="7">
    <location>
        <begin position="587"/>
        <end position="625"/>
    </location>
</feature>
<dbReference type="PANTHER" id="PTHR47171">
    <property type="entry name" value="FARA-RELATED"/>
    <property type="match status" value="1"/>
</dbReference>
<keyword evidence="5" id="KW-0804">Transcription</keyword>
<dbReference type="GO" id="GO:0008270">
    <property type="term" value="F:zinc ion binding"/>
    <property type="evidence" value="ECO:0007669"/>
    <property type="project" value="InterPro"/>
</dbReference>
<keyword evidence="10" id="KW-1185">Reference proteome</keyword>
<keyword evidence="6" id="KW-0539">Nucleus</keyword>
<dbReference type="CDD" id="cd12148">
    <property type="entry name" value="fungal_TF_MHR"/>
    <property type="match status" value="1"/>
</dbReference>
<keyword evidence="2" id="KW-0862">Zinc</keyword>
<evidence type="ECO:0000313" key="10">
    <source>
        <dbReference type="Proteomes" id="UP000325780"/>
    </source>
</evidence>
<dbReference type="Proteomes" id="UP000325780">
    <property type="component" value="Unassembled WGS sequence"/>
</dbReference>
<gene>
    <name evidence="9" type="ORF">BDV25DRAFT_131295</name>
</gene>
<dbReference type="InterPro" id="IPR007219">
    <property type="entry name" value="XnlR_reg_dom"/>
</dbReference>
<dbReference type="GO" id="GO:0009893">
    <property type="term" value="P:positive regulation of metabolic process"/>
    <property type="evidence" value="ECO:0007669"/>
    <property type="project" value="UniProtKB-ARBA"/>
</dbReference>
<dbReference type="SMART" id="SM00066">
    <property type="entry name" value="GAL4"/>
    <property type="match status" value="1"/>
</dbReference>
<evidence type="ECO:0000256" key="3">
    <source>
        <dbReference type="ARBA" id="ARBA00023015"/>
    </source>
</evidence>
<evidence type="ECO:0000256" key="6">
    <source>
        <dbReference type="ARBA" id="ARBA00023242"/>
    </source>
</evidence>
<evidence type="ECO:0000313" key="9">
    <source>
        <dbReference type="EMBL" id="KAE8148346.1"/>
    </source>
</evidence>
<keyword evidence="3" id="KW-0805">Transcription regulation</keyword>
<proteinExistence type="predicted"/>
<protein>
    <submittedName>
        <fullName evidence="9">Zn(II)2Cys6 transcription factor</fullName>
    </submittedName>
</protein>
<dbReference type="EMBL" id="ML742164">
    <property type="protein sequence ID" value="KAE8148346.1"/>
    <property type="molecule type" value="Genomic_DNA"/>
</dbReference>
<dbReference type="InterPro" id="IPR036864">
    <property type="entry name" value="Zn2-C6_fun-type_DNA-bd_sf"/>
</dbReference>
<feature type="compositionally biased region" description="Polar residues" evidence="7">
    <location>
        <begin position="592"/>
        <end position="623"/>
    </location>
</feature>
<reference evidence="9 10" key="1">
    <citation type="submission" date="2019-04" db="EMBL/GenBank/DDBJ databases">
        <title>Friends and foes A comparative genomics study of 23 Aspergillus species from section Flavi.</title>
        <authorList>
            <consortium name="DOE Joint Genome Institute"/>
            <person name="Kjaerbolling I."/>
            <person name="Vesth T."/>
            <person name="Frisvad J.C."/>
            <person name="Nybo J.L."/>
            <person name="Theobald S."/>
            <person name="Kildgaard S."/>
            <person name="Isbrandt T."/>
            <person name="Kuo A."/>
            <person name="Sato A."/>
            <person name="Lyhne E.K."/>
            <person name="Kogle M.E."/>
            <person name="Wiebenga A."/>
            <person name="Kun R.S."/>
            <person name="Lubbers R.J."/>
            <person name="Makela M.R."/>
            <person name="Barry K."/>
            <person name="Chovatia M."/>
            <person name="Clum A."/>
            <person name="Daum C."/>
            <person name="Haridas S."/>
            <person name="He G."/>
            <person name="LaButti K."/>
            <person name="Lipzen A."/>
            <person name="Mondo S."/>
            <person name="Riley R."/>
            <person name="Salamov A."/>
            <person name="Simmons B.A."/>
            <person name="Magnuson J.K."/>
            <person name="Henrissat B."/>
            <person name="Mortensen U.H."/>
            <person name="Larsen T.O."/>
            <person name="Devries R.P."/>
            <person name="Grigoriev I.V."/>
            <person name="Machida M."/>
            <person name="Baker S.E."/>
            <person name="Andersen M.R."/>
        </authorList>
    </citation>
    <scope>NUCLEOTIDE SEQUENCE [LARGE SCALE GENOMIC DNA]</scope>
    <source>
        <strain evidence="9 10">IBT 18842</strain>
    </source>
</reference>
<evidence type="ECO:0000256" key="4">
    <source>
        <dbReference type="ARBA" id="ARBA00023125"/>
    </source>
</evidence>
<keyword evidence="4" id="KW-0238">DNA-binding</keyword>
<dbReference type="Gene3D" id="4.10.240.10">
    <property type="entry name" value="Zn(2)-C6 fungal-type DNA-binding domain"/>
    <property type="match status" value="1"/>
</dbReference>
<dbReference type="GO" id="GO:0003677">
    <property type="term" value="F:DNA binding"/>
    <property type="evidence" value="ECO:0007669"/>
    <property type="project" value="UniProtKB-KW"/>
</dbReference>
<dbReference type="OrthoDB" id="5121955at2759"/>
<dbReference type="SUPFAM" id="SSF57701">
    <property type="entry name" value="Zn2/Cys6 DNA-binding domain"/>
    <property type="match status" value="1"/>
</dbReference>
<evidence type="ECO:0000256" key="7">
    <source>
        <dbReference type="SAM" id="MobiDB-lite"/>
    </source>
</evidence>
<feature type="compositionally biased region" description="Polar residues" evidence="7">
    <location>
        <begin position="66"/>
        <end position="83"/>
    </location>
</feature>
<keyword evidence="1" id="KW-0479">Metal-binding</keyword>
<sequence>MPLESASARLRTRKRAKQACIHCNRRRIRCNVLESQPCQNCASIGVHCEVGISKRGKYPRRKAARQSATPTHEGKSTISDTTVSDRSICQESLWVPRTTHIQPSVASWLAPGDSSTVSQQTVFLRESSPLTCVIHEGRRSPEKGSPSTMQKARLHYPIPEKSDTSSTRDGPLRAHREKVEDQLRADGAFSYPPAETCALLLKAYFTWFHPCFPILERSAVQQAYNRGDLSHLLLQSMLFIGISLCTDADFAQTGFSVRYQAKFLFYNRAKAIFDAGGPSEERDVRFWLGVAIGLAQKRGMHVISVEVFQSTREEKLWKRIWWALYIRDQQSAAALGLPPRIRDDDCDVPMLEPKDIREDDFEENVEKEVFGVQVEEDIVYPVEMTKLARLLRTIVSSQYTPSPSVTNETFRSEVCRELSEWESKLPSILSLGRARSPRATFLTGLLHMTYNNLYILLYRSSFLNPSGPSADSLGQYALDAATKGTRILEDMLSHNLVQHGPTHLITHTFSSLCIHTIHCRRTSGTSRKLAEHRAKLCLMGLQELQKSWDLENWVLKLFFRCLDDSIARTNRLTDIATPIGPLMNQAEDPNGTVANEPTHGPTTGTADPTPNLPISPSFQPSQSAGGGDIVAPSDWYGLFNFTDDFNDVLGAASYDDALNLQNLQFLYRFL</sequence>
<evidence type="ECO:0000256" key="2">
    <source>
        <dbReference type="ARBA" id="ARBA00022833"/>
    </source>
</evidence>
<organism evidence="9 10">
    <name type="scientific">Aspergillus avenaceus</name>
    <dbReference type="NCBI Taxonomy" id="36643"/>
    <lineage>
        <taxon>Eukaryota</taxon>
        <taxon>Fungi</taxon>
        <taxon>Dikarya</taxon>
        <taxon>Ascomycota</taxon>
        <taxon>Pezizomycotina</taxon>
        <taxon>Eurotiomycetes</taxon>
        <taxon>Eurotiomycetidae</taxon>
        <taxon>Eurotiales</taxon>
        <taxon>Aspergillaceae</taxon>
        <taxon>Aspergillus</taxon>
        <taxon>Aspergillus subgen. Circumdati</taxon>
    </lineage>
</organism>
<name>A0A5N6TPR4_ASPAV</name>
<accession>A0A5N6TPR4</accession>
<dbReference type="CDD" id="cd00067">
    <property type="entry name" value="GAL4"/>
    <property type="match status" value="1"/>
</dbReference>
<feature type="region of interest" description="Disordered" evidence="7">
    <location>
        <begin position="57"/>
        <end position="83"/>
    </location>
</feature>
<dbReference type="AlphaFoldDB" id="A0A5N6TPR4"/>
<dbReference type="GO" id="GO:0006351">
    <property type="term" value="P:DNA-templated transcription"/>
    <property type="evidence" value="ECO:0007669"/>
    <property type="project" value="InterPro"/>
</dbReference>
<dbReference type="SMART" id="SM00906">
    <property type="entry name" value="Fungal_trans"/>
    <property type="match status" value="1"/>
</dbReference>
<evidence type="ECO:0000259" key="8">
    <source>
        <dbReference type="PROSITE" id="PS50048"/>
    </source>
</evidence>
<evidence type="ECO:0000256" key="1">
    <source>
        <dbReference type="ARBA" id="ARBA00022723"/>
    </source>
</evidence>
<dbReference type="PROSITE" id="PS50048">
    <property type="entry name" value="ZN2_CY6_FUNGAL_2"/>
    <property type="match status" value="1"/>
</dbReference>
<dbReference type="GO" id="GO:0000981">
    <property type="term" value="F:DNA-binding transcription factor activity, RNA polymerase II-specific"/>
    <property type="evidence" value="ECO:0007669"/>
    <property type="project" value="InterPro"/>
</dbReference>
<dbReference type="Pfam" id="PF04082">
    <property type="entry name" value="Fungal_trans"/>
    <property type="match status" value="2"/>
</dbReference>
<dbReference type="InterPro" id="IPR001138">
    <property type="entry name" value="Zn2Cys6_DnaBD"/>
</dbReference>
<feature type="domain" description="Zn(2)-C6 fungal-type" evidence="8">
    <location>
        <begin position="19"/>
        <end position="50"/>
    </location>
</feature>
<dbReference type="InterPro" id="IPR052073">
    <property type="entry name" value="Amide_Lactam_Regulators"/>
</dbReference>
<dbReference type="Pfam" id="PF00172">
    <property type="entry name" value="Zn_clus"/>
    <property type="match status" value="1"/>
</dbReference>
<dbReference type="PANTHER" id="PTHR47171:SF1">
    <property type="entry name" value="ZN(II)2CYS6 TRANSCRIPTION FACTOR (EUROFUNG)"/>
    <property type="match status" value="1"/>
</dbReference>
<evidence type="ECO:0000256" key="5">
    <source>
        <dbReference type="ARBA" id="ARBA00023163"/>
    </source>
</evidence>